<keyword evidence="5" id="KW-0789">Thiol protease inhibitor</keyword>
<keyword evidence="4" id="KW-0646">Protease inhibitor</keyword>
<keyword evidence="7" id="KW-0677">Repeat</keyword>
<dbReference type="SUPFAM" id="SSF54403">
    <property type="entry name" value="Cystatin/monellin"/>
    <property type="match status" value="3"/>
</dbReference>
<evidence type="ECO:0000313" key="13">
    <source>
        <dbReference type="EMBL" id="ELV09447.1"/>
    </source>
</evidence>
<gene>
    <name evidence="13" type="ORF">TREES_T100022053</name>
</gene>
<organism evidence="13 14">
    <name type="scientific">Tupaia chinensis</name>
    <name type="common">Chinese tree shrew</name>
    <name type="synonym">Tupaia belangeri chinensis</name>
    <dbReference type="NCBI Taxonomy" id="246437"/>
    <lineage>
        <taxon>Eukaryota</taxon>
        <taxon>Metazoa</taxon>
        <taxon>Chordata</taxon>
        <taxon>Craniata</taxon>
        <taxon>Vertebrata</taxon>
        <taxon>Euteleostomi</taxon>
        <taxon>Mammalia</taxon>
        <taxon>Eutheria</taxon>
        <taxon>Euarchontoglires</taxon>
        <taxon>Scandentia</taxon>
        <taxon>Tupaiidae</taxon>
        <taxon>Tupaia</taxon>
    </lineage>
</organism>
<keyword evidence="8" id="KW-0838">Vasoactive</keyword>
<proteinExistence type="predicted"/>
<comment type="subcellular location">
    <subcellularLocation>
        <location evidence="1">Secreted</location>
        <location evidence="1">Extracellular space</location>
    </subcellularLocation>
</comment>
<dbReference type="STRING" id="246437.L8XZV6"/>
<evidence type="ECO:0000256" key="2">
    <source>
        <dbReference type="ARBA" id="ARBA00022429"/>
    </source>
</evidence>
<dbReference type="InParanoid" id="L8XZV6"/>
<dbReference type="SMART" id="SM00043">
    <property type="entry name" value="CY"/>
    <property type="match status" value="3"/>
</dbReference>
<dbReference type="GO" id="GO:0007162">
    <property type="term" value="P:negative regulation of cell adhesion"/>
    <property type="evidence" value="ECO:0007669"/>
    <property type="project" value="UniProtKB-ARBA"/>
</dbReference>
<dbReference type="Proteomes" id="UP000011518">
    <property type="component" value="Unassembled WGS sequence"/>
</dbReference>
<evidence type="ECO:0000256" key="11">
    <source>
        <dbReference type="SAM" id="SignalP"/>
    </source>
</evidence>
<dbReference type="InterPro" id="IPR050735">
    <property type="entry name" value="Kininogen_Fetuin_HRG"/>
</dbReference>
<dbReference type="eggNOG" id="ENOG502RYAC">
    <property type="taxonomic scope" value="Eukaryota"/>
</dbReference>
<evidence type="ECO:0000256" key="6">
    <source>
        <dbReference type="ARBA" id="ARBA00022729"/>
    </source>
</evidence>
<evidence type="ECO:0000256" key="3">
    <source>
        <dbReference type="ARBA" id="ARBA00022525"/>
    </source>
</evidence>
<keyword evidence="9" id="KW-1015">Disulfide bond</keyword>
<keyword evidence="2" id="KW-0840">Vasodilator</keyword>
<feature type="domain" description="Cystatin kininogen-type" evidence="12">
    <location>
        <begin position="272"/>
        <end position="375"/>
    </location>
</feature>
<evidence type="ECO:0000256" key="7">
    <source>
        <dbReference type="ARBA" id="ARBA00022737"/>
    </source>
</evidence>
<evidence type="ECO:0000256" key="5">
    <source>
        <dbReference type="ARBA" id="ARBA00022704"/>
    </source>
</evidence>
<evidence type="ECO:0000256" key="10">
    <source>
        <dbReference type="ARBA" id="ARBA00023180"/>
    </source>
</evidence>
<feature type="signal peptide" evidence="11">
    <location>
        <begin position="1"/>
        <end position="18"/>
    </location>
</feature>
<accession>L8XZV6</accession>
<evidence type="ECO:0000259" key="12">
    <source>
        <dbReference type="PROSITE" id="PS51647"/>
    </source>
</evidence>
<dbReference type="PANTHER" id="PTHR13814:SF12">
    <property type="entry name" value="KININOGEN-1"/>
    <property type="match status" value="1"/>
</dbReference>
<evidence type="ECO:0000313" key="14">
    <source>
        <dbReference type="Proteomes" id="UP000011518"/>
    </source>
</evidence>
<reference evidence="14" key="2">
    <citation type="journal article" date="2013" name="Nat. Commun.">
        <title>Genome of the Chinese tree shrew.</title>
        <authorList>
            <person name="Fan Y."/>
            <person name="Huang Z.Y."/>
            <person name="Cao C.C."/>
            <person name="Chen C.S."/>
            <person name="Chen Y.X."/>
            <person name="Fan D.D."/>
            <person name="He J."/>
            <person name="Hou H.L."/>
            <person name="Hu L."/>
            <person name="Hu X.T."/>
            <person name="Jiang X.T."/>
            <person name="Lai R."/>
            <person name="Lang Y.S."/>
            <person name="Liang B."/>
            <person name="Liao S.G."/>
            <person name="Mu D."/>
            <person name="Ma Y.Y."/>
            <person name="Niu Y.Y."/>
            <person name="Sun X.Q."/>
            <person name="Xia J.Q."/>
            <person name="Xiao J."/>
            <person name="Xiong Z.Q."/>
            <person name="Xu L."/>
            <person name="Yang L."/>
            <person name="Zhang Y."/>
            <person name="Zhao W."/>
            <person name="Zhao X.D."/>
            <person name="Zheng Y.T."/>
            <person name="Zhou J.M."/>
            <person name="Zhu Y.B."/>
            <person name="Zhang G.J."/>
            <person name="Wang J."/>
            <person name="Yao Y.G."/>
        </authorList>
    </citation>
    <scope>NUCLEOTIDE SEQUENCE [LARGE SCALE GENOMIC DNA]</scope>
</reference>
<feature type="domain" description="Cystatin kininogen-type" evidence="12">
    <location>
        <begin position="151"/>
        <end position="254"/>
    </location>
</feature>
<dbReference type="AlphaFoldDB" id="L8XZV6"/>
<dbReference type="GO" id="GO:0030195">
    <property type="term" value="P:negative regulation of blood coagulation"/>
    <property type="evidence" value="ECO:0007669"/>
    <property type="project" value="TreeGrafter"/>
</dbReference>
<dbReference type="FunCoup" id="L8XZV6">
    <property type="interactions" value="562"/>
</dbReference>
<evidence type="ECO:0000256" key="9">
    <source>
        <dbReference type="ARBA" id="ARBA00023157"/>
    </source>
</evidence>
<dbReference type="FunFam" id="3.10.450.10:FF:000002">
    <property type="entry name" value="Kininogen 1"/>
    <property type="match status" value="2"/>
</dbReference>
<name>L8XZV6_TUPCH</name>
<dbReference type="InterPro" id="IPR027358">
    <property type="entry name" value="Kininogen-type_cystatin_dom"/>
</dbReference>
<dbReference type="Gene3D" id="3.10.450.10">
    <property type="match status" value="3"/>
</dbReference>
<dbReference type="InterPro" id="IPR000010">
    <property type="entry name" value="Cystatin_dom"/>
</dbReference>
<protein>
    <submittedName>
        <fullName evidence="13">Kininogen-1</fullName>
    </submittedName>
</protein>
<dbReference type="Pfam" id="PF00031">
    <property type="entry name" value="Cystatin"/>
    <property type="match status" value="3"/>
</dbReference>
<feature type="domain" description="Cystatin kininogen-type" evidence="12">
    <location>
        <begin position="28"/>
        <end position="132"/>
    </location>
</feature>
<evidence type="ECO:0000256" key="4">
    <source>
        <dbReference type="ARBA" id="ARBA00022690"/>
    </source>
</evidence>
<dbReference type="GO" id="GO:0042311">
    <property type="term" value="P:vasodilation"/>
    <property type="evidence" value="ECO:0007669"/>
    <property type="project" value="UniProtKB-KW"/>
</dbReference>
<keyword evidence="3" id="KW-0964">Secreted</keyword>
<keyword evidence="14" id="KW-1185">Reference proteome</keyword>
<keyword evidence="10" id="KW-0325">Glycoprotein</keyword>
<dbReference type="GO" id="GO:0007204">
    <property type="term" value="P:positive regulation of cytosolic calcium ion concentration"/>
    <property type="evidence" value="ECO:0007669"/>
    <property type="project" value="TreeGrafter"/>
</dbReference>
<feature type="chain" id="PRO_5003998522" evidence="11">
    <location>
        <begin position="19"/>
        <end position="447"/>
    </location>
</feature>
<evidence type="ECO:0000256" key="1">
    <source>
        <dbReference type="ARBA" id="ARBA00004239"/>
    </source>
</evidence>
<dbReference type="InterPro" id="IPR046350">
    <property type="entry name" value="Cystatin_sf"/>
</dbReference>
<dbReference type="GO" id="GO:0004869">
    <property type="term" value="F:cysteine-type endopeptidase inhibitor activity"/>
    <property type="evidence" value="ECO:0007669"/>
    <property type="project" value="UniProtKB-KW"/>
</dbReference>
<sequence>MKLIAILFLCSRLLPGLSQEVVSEEIDCNDEDVFKAVDAALKKHNGQNQSGNQFVLYRVTEVTKTIGSDIFYSLKYQIKEGDCPVQSNKIWQDCDYKDVSEAATGECTAIVGKRDNTKFSVATQTCQISPVEGAVVTTHYNCRGCLHPISPDSPDLEPILRHAVQHFNNNTDRAYLFTLKEVKAAQRQVVNGWNFRVTYSIAQTNCSKENFLFLTPDCKSVLNGDLGECTDDAYMDPQLVIASFKQSCDIYPEEDFVKPSKICPGCPMDIPTNSPELKEALTHSILKLNAENNETFHFKIDTVKRATSQVVAGTKYSIEFTAKETTCSKESHKELTASCEAKDSGKMLNCSADVFVVPWEKKIYPTVNCRELGMTSLMKRPPGFSPFRSVQKDERSKGTTAIGTKGDMALAMDIKSNMALAMDTNLNLTMILNTKRDMALTIREDVA</sequence>
<dbReference type="CDD" id="cd00042">
    <property type="entry name" value="CY"/>
    <property type="match status" value="3"/>
</dbReference>
<dbReference type="FunFam" id="3.10.450.10:FF:000008">
    <property type="entry name" value="Kininogen 1"/>
    <property type="match status" value="1"/>
</dbReference>
<reference evidence="14" key="1">
    <citation type="submission" date="2012-07" db="EMBL/GenBank/DDBJ databases">
        <title>Genome of the Chinese tree shrew, a rising model animal genetically related to primates.</title>
        <authorList>
            <person name="Zhang G."/>
            <person name="Fan Y."/>
            <person name="Yao Y."/>
            <person name="Huang Z."/>
        </authorList>
    </citation>
    <scope>NUCLEOTIDE SEQUENCE [LARGE SCALE GENOMIC DNA]</scope>
</reference>
<dbReference type="GO" id="GO:0072562">
    <property type="term" value="C:blood microparticle"/>
    <property type="evidence" value="ECO:0007669"/>
    <property type="project" value="TreeGrafter"/>
</dbReference>
<dbReference type="EMBL" id="KB370450">
    <property type="protein sequence ID" value="ELV09447.1"/>
    <property type="molecule type" value="Genomic_DNA"/>
</dbReference>
<dbReference type="PROSITE" id="PS51647">
    <property type="entry name" value="CYSTATIN_KININOGEN"/>
    <property type="match status" value="3"/>
</dbReference>
<keyword evidence="6 11" id="KW-0732">Signal</keyword>
<evidence type="ECO:0000256" key="8">
    <source>
        <dbReference type="ARBA" id="ARBA00022858"/>
    </source>
</evidence>
<dbReference type="PANTHER" id="PTHR13814">
    <property type="entry name" value="FETUIN"/>
    <property type="match status" value="1"/>
</dbReference>
<dbReference type="GO" id="GO:0045861">
    <property type="term" value="P:negative regulation of proteolysis"/>
    <property type="evidence" value="ECO:0007669"/>
    <property type="project" value="UniProtKB-ARBA"/>
</dbReference>